<dbReference type="Pfam" id="PF01541">
    <property type="entry name" value="GIY-YIG"/>
    <property type="match status" value="1"/>
</dbReference>
<feature type="domain" description="GIY-YIG" evidence="1">
    <location>
        <begin position="6"/>
        <end position="85"/>
    </location>
</feature>
<dbReference type="PROSITE" id="PS50164">
    <property type="entry name" value="GIY_YIG"/>
    <property type="match status" value="1"/>
</dbReference>
<name>A0A5D3WLP9_9BACT</name>
<dbReference type="InterPro" id="IPR000305">
    <property type="entry name" value="GIY-YIG_endonuc"/>
</dbReference>
<evidence type="ECO:0000313" key="3">
    <source>
        <dbReference type="Proteomes" id="UP000324159"/>
    </source>
</evidence>
<dbReference type="SUPFAM" id="SSF82771">
    <property type="entry name" value="GIY-YIG endonuclease"/>
    <property type="match status" value="1"/>
</dbReference>
<dbReference type="Proteomes" id="UP000324159">
    <property type="component" value="Unassembled WGS sequence"/>
</dbReference>
<evidence type="ECO:0000313" key="2">
    <source>
        <dbReference type="EMBL" id="TYO99642.1"/>
    </source>
</evidence>
<evidence type="ECO:0000259" key="1">
    <source>
        <dbReference type="PROSITE" id="PS50164"/>
    </source>
</evidence>
<dbReference type="AlphaFoldDB" id="A0A5D3WLP9"/>
<sequence>MVMEETFHYVYILTSLACAERHYVGLTKNLEARLAAHNSGQVPHTSKYRPWQIETAIAFRSREKAVAFERYLKSHSGRAFSRKHF</sequence>
<keyword evidence="3" id="KW-1185">Reference proteome</keyword>
<gene>
    <name evidence="2" type="ORF">EDC39_102167</name>
</gene>
<organism evidence="2 3">
    <name type="scientific">Geothermobacter ehrlichii</name>
    <dbReference type="NCBI Taxonomy" id="213224"/>
    <lineage>
        <taxon>Bacteria</taxon>
        <taxon>Pseudomonadati</taxon>
        <taxon>Thermodesulfobacteriota</taxon>
        <taxon>Desulfuromonadia</taxon>
        <taxon>Desulfuromonadales</taxon>
        <taxon>Geothermobacteraceae</taxon>
        <taxon>Geothermobacter</taxon>
    </lineage>
</organism>
<protein>
    <submittedName>
        <fullName evidence="2">GIY-YIG catalytic domain-containing protein</fullName>
    </submittedName>
</protein>
<accession>A0A5D3WLP9</accession>
<dbReference type="Gene3D" id="3.40.1440.10">
    <property type="entry name" value="GIY-YIG endonuclease"/>
    <property type="match status" value="1"/>
</dbReference>
<proteinExistence type="predicted"/>
<comment type="caution">
    <text evidence="2">The sequence shown here is derived from an EMBL/GenBank/DDBJ whole genome shotgun (WGS) entry which is preliminary data.</text>
</comment>
<dbReference type="InterPro" id="IPR035901">
    <property type="entry name" value="GIY-YIG_endonuc_sf"/>
</dbReference>
<dbReference type="EMBL" id="VNIB01000002">
    <property type="protein sequence ID" value="TYO99642.1"/>
    <property type="molecule type" value="Genomic_DNA"/>
</dbReference>
<dbReference type="CDD" id="cd10449">
    <property type="entry name" value="GIY-YIG_SLX1_like"/>
    <property type="match status" value="1"/>
</dbReference>
<reference evidence="2 3" key="1">
    <citation type="submission" date="2019-07" db="EMBL/GenBank/DDBJ databases">
        <title>Genomic Encyclopedia of Type Strains, Phase IV (KMG-IV): sequencing the most valuable type-strain genomes for metagenomic binning, comparative biology and taxonomic classification.</title>
        <authorList>
            <person name="Goeker M."/>
        </authorList>
    </citation>
    <scope>NUCLEOTIDE SEQUENCE [LARGE SCALE GENOMIC DNA]</scope>
    <source>
        <strain evidence="2 3">SS015</strain>
    </source>
</reference>